<keyword evidence="2" id="KW-1133">Transmembrane helix</keyword>
<evidence type="ECO:0000313" key="3">
    <source>
        <dbReference type="EMBL" id="MQM72013.1"/>
    </source>
</evidence>
<feature type="compositionally biased region" description="Basic and acidic residues" evidence="1">
    <location>
        <begin position="21"/>
        <end position="38"/>
    </location>
</feature>
<sequence>MGRALPEKCEVFGRPLRPDLRQADLRGEGPAAGREHPPLRRGHSKGRIGGHMKKRTFSVNVILPILLFGAFALLAMGVAVRSVRAYKQEEAAAKENESARVISAYIRQKVRQADPGTVAIGQIGRRQALVIAQTDGSWTTYIYQYRGQLMEQAVQPGAAAAPEGGTAIAEAKTFKLKWVSPGLLQVTSAALGGRSETAVIAVY</sequence>
<accession>A0A6L5GPK2</accession>
<gene>
    <name evidence="3" type="ORF">FRC53_00965</name>
</gene>
<name>A0A6L5GPK2_9FIRM</name>
<feature type="compositionally biased region" description="Basic residues" evidence="1">
    <location>
        <begin position="39"/>
        <end position="50"/>
    </location>
</feature>
<evidence type="ECO:0000256" key="2">
    <source>
        <dbReference type="SAM" id="Phobius"/>
    </source>
</evidence>
<reference evidence="3" key="1">
    <citation type="journal article" date="2020" name="Appl. Environ. Microbiol.">
        <title>Medium-Chain Fatty Acid Synthesis by 'Candidatus Weimeria bifida' gen. nov., sp. nov., and 'Candidatus Pseudoramibacter fermentans' sp. nov.</title>
        <authorList>
            <person name="Scarborough M.J."/>
            <person name="Myers K.S."/>
            <person name="Donohue T.J."/>
            <person name="Noguera D.R."/>
        </authorList>
    </citation>
    <scope>NUCLEOTIDE SEQUENCE</scope>
    <source>
        <strain evidence="3">EUB1.1</strain>
    </source>
</reference>
<keyword evidence="4" id="KW-1185">Reference proteome</keyword>
<evidence type="ECO:0000313" key="4">
    <source>
        <dbReference type="Proteomes" id="UP000473648"/>
    </source>
</evidence>
<organism evidence="3 4">
    <name type="scientific">Candidatus Pseudoramibacter fermentans</name>
    <dbReference type="NCBI Taxonomy" id="2594427"/>
    <lineage>
        <taxon>Bacteria</taxon>
        <taxon>Bacillati</taxon>
        <taxon>Bacillota</taxon>
        <taxon>Clostridia</taxon>
        <taxon>Eubacteriales</taxon>
        <taxon>Eubacteriaceae</taxon>
        <taxon>Pseudoramibacter</taxon>
    </lineage>
</organism>
<protein>
    <submittedName>
        <fullName evidence="3">DUF4860 domain-containing protein</fullName>
    </submittedName>
</protein>
<keyword evidence="2" id="KW-0472">Membrane</keyword>
<dbReference type="Proteomes" id="UP000473648">
    <property type="component" value="Unassembled WGS sequence"/>
</dbReference>
<dbReference type="AlphaFoldDB" id="A0A6L5GPK2"/>
<keyword evidence="2" id="KW-0812">Transmembrane</keyword>
<dbReference type="Pfam" id="PF16152">
    <property type="entry name" value="DUF4860"/>
    <property type="match status" value="1"/>
</dbReference>
<dbReference type="EMBL" id="VOGB01000003">
    <property type="protein sequence ID" value="MQM72013.1"/>
    <property type="molecule type" value="Genomic_DNA"/>
</dbReference>
<feature type="region of interest" description="Disordered" evidence="1">
    <location>
        <begin position="21"/>
        <end position="50"/>
    </location>
</feature>
<feature type="transmembrane region" description="Helical" evidence="2">
    <location>
        <begin position="57"/>
        <end position="80"/>
    </location>
</feature>
<evidence type="ECO:0000256" key="1">
    <source>
        <dbReference type="SAM" id="MobiDB-lite"/>
    </source>
</evidence>
<comment type="caution">
    <text evidence="3">The sequence shown here is derived from an EMBL/GenBank/DDBJ whole genome shotgun (WGS) entry which is preliminary data.</text>
</comment>
<proteinExistence type="predicted"/>
<dbReference type="InterPro" id="IPR032340">
    <property type="entry name" value="DUF4860"/>
</dbReference>